<feature type="compositionally biased region" description="Polar residues" evidence="4">
    <location>
        <begin position="488"/>
        <end position="505"/>
    </location>
</feature>
<proteinExistence type="predicted"/>
<dbReference type="SMART" id="SM00369">
    <property type="entry name" value="LRR_TYP"/>
    <property type="match status" value="11"/>
</dbReference>
<feature type="compositionally biased region" description="Polar residues" evidence="4">
    <location>
        <begin position="643"/>
        <end position="653"/>
    </location>
</feature>
<dbReference type="FunFam" id="3.80.10.10:FF:001164">
    <property type="entry name" value="GH01279p"/>
    <property type="match status" value="1"/>
</dbReference>
<dbReference type="InterPro" id="IPR029787">
    <property type="entry name" value="Nucleotide_cyclase"/>
</dbReference>
<name>A0A4Q1BS45_TREME</name>
<dbReference type="Proteomes" id="UP000289152">
    <property type="component" value="Unassembled WGS sequence"/>
</dbReference>
<feature type="compositionally biased region" description="Gly residues" evidence="4">
    <location>
        <begin position="466"/>
        <end position="476"/>
    </location>
</feature>
<dbReference type="Gene3D" id="3.80.10.10">
    <property type="entry name" value="Ribonuclease Inhibitor"/>
    <property type="match status" value="3"/>
</dbReference>
<dbReference type="Pfam" id="PF13855">
    <property type="entry name" value="LRR_8"/>
    <property type="match status" value="3"/>
</dbReference>
<gene>
    <name evidence="7" type="ORF">M231_01873</name>
</gene>
<dbReference type="CDD" id="cd07302">
    <property type="entry name" value="CHD"/>
    <property type="match status" value="1"/>
</dbReference>
<dbReference type="InterPro" id="IPR055071">
    <property type="entry name" value="RA_PHLPP-like"/>
</dbReference>
<feature type="compositionally biased region" description="Low complexity" evidence="4">
    <location>
        <begin position="96"/>
        <end position="106"/>
    </location>
</feature>
<dbReference type="InterPro" id="IPR001932">
    <property type="entry name" value="PPM-type_phosphatase-like_dom"/>
</dbReference>
<feature type="region of interest" description="Disordered" evidence="4">
    <location>
        <begin position="466"/>
        <end position="507"/>
    </location>
</feature>
<organism evidence="7 8">
    <name type="scientific">Tremella mesenterica</name>
    <name type="common">Jelly fungus</name>
    <dbReference type="NCBI Taxonomy" id="5217"/>
    <lineage>
        <taxon>Eukaryota</taxon>
        <taxon>Fungi</taxon>
        <taxon>Dikarya</taxon>
        <taxon>Basidiomycota</taxon>
        <taxon>Agaricomycotina</taxon>
        <taxon>Tremellomycetes</taxon>
        <taxon>Tremellales</taxon>
        <taxon>Tremellaceae</taxon>
        <taxon>Tremella</taxon>
    </lineage>
</organism>
<protein>
    <recommendedName>
        <fullName evidence="9">Adenylate cyclase</fullName>
    </recommendedName>
</protein>
<feature type="compositionally biased region" description="Acidic residues" evidence="4">
    <location>
        <begin position="775"/>
        <end position="794"/>
    </location>
</feature>
<dbReference type="InterPro" id="IPR050216">
    <property type="entry name" value="LRR_domain-containing"/>
</dbReference>
<dbReference type="InterPro" id="IPR001611">
    <property type="entry name" value="Leu-rich_rpt"/>
</dbReference>
<dbReference type="Gene3D" id="3.30.70.1230">
    <property type="entry name" value="Nucleotide cyclase"/>
    <property type="match status" value="1"/>
</dbReference>
<feature type="region of interest" description="Disordered" evidence="4">
    <location>
        <begin position="775"/>
        <end position="804"/>
    </location>
</feature>
<feature type="domain" description="Guanylate cyclase" evidence="5">
    <location>
        <begin position="1943"/>
        <end position="2079"/>
    </location>
</feature>
<feature type="region of interest" description="Disordered" evidence="4">
    <location>
        <begin position="339"/>
        <end position="424"/>
    </location>
</feature>
<feature type="compositionally biased region" description="Low complexity" evidence="4">
    <location>
        <begin position="357"/>
        <end position="366"/>
    </location>
</feature>
<dbReference type="OrthoDB" id="2021138at2759"/>
<keyword evidence="8" id="KW-1185">Reference proteome</keyword>
<evidence type="ECO:0000259" key="6">
    <source>
        <dbReference type="PROSITE" id="PS51746"/>
    </source>
</evidence>
<dbReference type="PROSITE" id="PS51450">
    <property type="entry name" value="LRR"/>
    <property type="match status" value="7"/>
</dbReference>
<dbReference type="FunCoup" id="A0A4Q1BS45">
    <property type="interactions" value="85"/>
</dbReference>
<dbReference type="GO" id="GO:0005737">
    <property type="term" value="C:cytoplasm"/>
    <property type="evidence" value="ECO:0007669"/>
    <property type="project" value="TreeGrafter"/>
</dbReference>
<dbReference type="PANTHER" id="PTHR48051:SF1">
    <property type="entry name" value="RAS SUPPRESSOR PROTEIN 1"/>
    <property type="match status" value="1"/>
</dbReference>
<evidence type="ECO:0000256" key="3">
    <source>
        <dbReference type="ARBA" id="ARBA00022737"/>
    </source>
</evidence>
<dbReference type="PROSITE" id="PS50125">
    <property type="entry name" value="GUANYLATE_CYCLASE_2"/>
    <property type="match status" value="1"/>
</dbReference>
<dbReference type="VEuPathDB" id="FungiDB:TREMEDRAFT_26067"/>
<evidence type="ECO:0000256" key="4">
    <source>
        <dbReference type="SAM" id="MobiDB-lite"/>
    </source>
</evidence>
<dbReference type="SUPFAM" id="SSF52058">
    <property type="entry name" value="L domain-like"/>
    <property type="match status" value="2"/>
</dbReference>
<dbReference type="FunFam" id="3.80.10.10:FF:000408">
    <property type="entry name" value="Adenylate cyclase"/>
    <property type="match status" value="1"/>
</dbReference>
<dbReference type="SMART" id="SM00365">
    <property type="entry name" value="LRR_SD22"/>
    <property type="match status" value="5"/>
</dbReference>
<keyword evidence="3" id="KW-0677">Repeat</keyword>
<evidence type="ECO:0000256" key="1">
    <source>
        <dbReference type="ARBA" id="ARBA00022614"/>
    </source>
</evidence>
<dbReference type="SMART" id="SM00364">
    <property type="entry name" value="LRR_BAC"/>
    <property type="match status" value="9"/>
</dbReference>
<accession>A0A4Q1BS45</accession>
<feature type="compositionally biased region" description="Polar residues" evidence="4">
    <location>
        <begin position="30"/>
        <end position="42"/>
    </location>
</feature>
<feature type="compositionally biased region" description="Low complexity" evidence="4">
    <location>
        <begin position="613"/>
        <end position="628"/>
    </location>
</feature>
<evidence type="ECO:0000259" key="5">
    <source>
        <dbReference type="PROSITE" id="PS50125"/>
    </source>
</evidence>
<dbReference type="InParanoid" id="A0A4Q1BS45"/>
<dbReference type="Pfam" id="PF00481">
    <property type="entry name" value="PP2C"/>
    <property type="match status" value="1"/>
</dbReference>
<dbReference type="Gene3D" id="3.60.40.10">
    <property type="entry name" value="PPM-type phosphatase domain"/>
    <property type="match status" value="1"/>
</dbReference>
<dbReference type="InterPro" id="IPR036457">
    <property type="entry name" value="PPM-type-like_dom_sf"/>
</dbReference>
<feature type="region of interest" description="Disordered" evidence="4">
    <location>
        <begin position="558"/>
        <end position="588"/>
    </location>
</feature>
<dbReference type="PANTHER" id="PTHR48051">
    <property type="match status" value="1"/>
</dbReference>
<feature type="compositionally biased region" description="Low complexity" evidence="4">
    <location>
        <begin position="846"/>
        <end position="863"/>
    </location>
</feature>
<evidence type="ECO:0000313" key="8">
    <source>
        <dbReference type="Proteomes" id="UP000289152"/>
    </source>
</evidence>
<dbReference type="SUPFAM" id="SSF52075">
    <property type="entry name" value="Outer arm dynein light chain 1"/>
    <property type="match status" value="1"/>
</dbReference>
<dbReference type="SUPFAM" id="SSF81606">
    <property type="entry name" value="PP2C-like"/>
    <property type="match status" value="1"/>
</dbReference>
<evidence type="ECO:0000256" key="2">
    <source>
        <dbReference type="ARBA" id="ARBA00022723"/>
    </source>
</evidence>
<dbReference type="CDD" id="cd00143">
    <property type="entry name" value="PP2Cc"/>
    <property type="match status" value="1"/>
</dbReference>
<feature type="compositionally biased region" description="Basic and acidic residues" evidence="4">
    <location>
        <begin position="298"/>
        <end position="313"/>
    </location>
</feature>
<feature type="compositionally biased region" description="Pro residues" evidence="4">
    <location>
        <begin position="564"/>
        <end position="581"/>
    </location>
</feature>
<dbReference type="InterPro" id="IPR003591">
    <property type="entry name" value="Leu-rich_rpt_typical-subtyp"/>
</dbReference>
<reference evidence="7 8" key="1">
    <citation type="submission" date="2016-06" db="EMBL/GenBank/DDBJ databases">
        <title>Evolution of pathogenesis and genome organization in the Tremellales.</title>
        <authorList>
            <person name="Cuomo C."/>
            <person name="Litvintseva A."/>
            <person name="Heitman J."/>
            <person name="Chen Y."/>
            <person name="Sun S."/>
            <person name="Springer D."/>
            <person name="Dromer F."/>
            <person name="Young S."/>
            <person name="Zeng Q."/>
            <person name="Chapman S."/>
            <person name="Gujja S."/>
            <person name="Saif S."/>
            <person name="Birren B."/>
        </authorList>
    </citation>
    <scope>NUCLEOTIDE SEQUENCE [LARGE SCALE GENOMIC DNA]</scope>
    <source>
        <strain evidence="7 8">ATCC 28783</strain>
    </source>
</reference>
<feature type="region of interest" description="Disordered" evidence="4">
    <location>
        <begin position="607"/>
        <end position="713"/>
    </location>
</feature>
<dbReference type="CDD" id="cd17214">
    <property type="entry name" value="RA_CYR1_like"/>
    <property type="match status" value="1"/>
</dbReference>
<dbReference type="GO" id="GO:0009190">
    <property type="term" value="P:cyclic nucleotide biosynthetic process"/>
    <property type="evidence" value="ECO:0007669"/>
    <property type="project" value="InterPro"/>
</dbReference>
<evidence type="ECO:0008006" key="9">
    <source>
        <dbReference type="Google" id="ProtNLM"/>
    </source>
</evidence>
<dbReference type="PROSITE" id="PS51746">
    <property type="entry name" value="PPM_2"/>
    <property type="match status" value="1"/>
</dbReference>
<dbReference type="SMART" id="SM00332">
    <property type="entry name" value="PP2Cc"/>
    <property type="match status" value="1"/>
</dbReference>
<sequence>MSFFRRSVPQESTSSISTQTQQGSSRKTSDPLSSHSTKNETLIISPDPKKKRRLIPHASDLHISPNRSRSRSRPESHPHGNVEHDGSAPLVPPVPDVSTSTITPSPVVSPIPPIQTVDFALERKKTMDENEDGDFEDIPSPIQAGPSSPTRIPPSPRHGSDGKIRHSPRRSARIPTPDQTERRKRTTSNSSTNSNPPFRGKKVSPLAKRLGEEPPFMLPHPSQVNPHTAQEYPGVVIGAFTGGNEGGLNFGPDEMNMDDILDPTRKGDRNGSLSGPAGANIAPWLTDDPTLLSSPISQDHRQTPEMQEGESRLENVSPLSRVPKRSGTIQALSHFASVPTLPRIRKGHEPLTETESSHASSSRSGSQPNIFPGEEGRQRMSSTTSTSGESMNTLSASQRGKRDRKKSTAQVDSPGLALPPSRHGSVAPYRIARLGSAVSNGSTSGSMTSDRKKGFLGGLLKRKATGVGGTLPGPGAGLDFTPDGSIRGSGSVSTNSRMSGGSTFDSLRGRGQQLHPIDPSTVQAYQEENDGLISPHQEVNEFKLDMNLDDMEGIVDPTLANQPPTQPFRPPLPRLIPPPGPAGALGLSEPQSHMFLQDALHATGGYAPWSDHGTSTTSATSGSIPSASEGDRQSGPFGRHNPNPFQSSSSAESTDSKPRTPPSPYSVSPKHATPFGSRPRRPSQLRNVKMGSIDSETSSGSRDEGNIQPIAPSWATAPPAQITLFNDPFGAPPLTNGANPALLLPRIEPQAPIPTLPSATAASWAAPESWGVEADEVPEADSTSSDEDWVEEEPKEQTPLTAIKETSSFAVKSFSVNGSQNLKVQGRPGTQGSIGSKNRTSGGRQGSARPRSSGRPGTSGSTQASTVPHKIRIYRADGSFSILAFPIMTTTAEIISVLSGNADGGGGKKVTSHMKLYLRERGQDRQLQPFEKPLAIQNRRLLQAGWTEAEPLEEIGKDDLAILCRFIYQTPALPVMDPEEESHYDSFEFIDLAGRDLQTIPIFLHLHAHNIIILNISRNPMTDIPLDFIQACTGLKELRMSNMALKRIPASVPASTTLARLDVSCNRIADLESVPLHEIQSLLSLKLQNNRLISIPSYFAMMRGLKYLNISNNKFDTFPRVVCEMSNLVDLDISFNEIADLPSEMSNLKSLERLMAFGNEISTFPQSFSTLANLRILDVRRNKLVDLTSVYALPNLETLQADYGNLVTLDLQIGARVRQFSVPHNSITRFTLAPLPGVAARTYSLTHLNLSHGKISTLADEALSGLVNLIDLNLNFNQFTRLPPTMDRLTSLQIFSCTDNLLESIPQGFVKMQSLHTINLHNNNIKDLPGDLWGCGSLKSINVSSNLLEAIPEPPANLFEMIPAETRRRMSVDSNSSMTGSRLPVTLSLEKVLLADNRLNDDAFHAIAPLTKLKVLNLSFNEIFEIPPYTLSQVTSLEELYLSGNKLTSLPSEDLEKLQNLQVLYLNGNKLQTLPSELGAIKTLKHLDVGSNVLKYNIANWPYDWNWNWNTSLRYLNLSGNKRLEIKPTSAQDMSHATTLRKELSDFTALTELRVLGLMDVTLRIPSLPDESEAKRVRTSFSDINNMAYGISDMLGSIDHLAMFDLVVPNFRGRENECLFGMFGRSAPVVPSGKIPKYLQENFAEQLSVQLDSLSSSEEPSTALRRTFLFSDRKVYDYLVSGVTNSQRKQSSVSMTPSDHLSNSWNTPSGLDQPWAPAVGSVFRTGATGAVVYLIDKTLHVGNIGDMLVVISRKGEAELLSKPHVPTDREETARIRNAEAWVCTRGYVNSDKEMDVSRAWGYWSHFPAVNAAPEIRTRVLAESDEFVIIGNHALWQCCSYQTAVDIARTERDDPMMAAQKLRDFAISYGADGSVMVMVVNVSDLFFSKSRPRGGGSGSQVPADGGEAYFAGLKRNIRRRYEEVGDRTLNRLQQEIEPPTGQVAIVFTDIVNSTHLWETNPGMPTAIKMHHNLMRRQLRLDEGYEVKTEGDSFMVSFQTITAALLWCFNCQLGLLSQEWPRELLECPDGGIIYDSEGNIVHRGLRVRMGVHWGQPQCERDPITRRMDYYGPMVNRAARINASADGGQLMASQDVINEIELMREYLDSLDETALEDMPHELKRELQELRRIGVESRDMGERKLKGLEVPERLYLLYPKVLVGRLEMSSDLRASVEVGDHRPLAPTRQIDIDQVRQLSLIVLRLENLSSLGSTITSLQSSSTIQLSSSIPASATLTGQEGQNLNSANGSIFSPWINTPSGPSGITGITGSSLNQSIDPLSPTSRPLISPLIPPTSPRQSINPIAYPISPRMTMSNMTGTSGSVLSTMSNLPNGSIANGEGETIGSGTGVGVNTKPNGSSGGMAIGTEIQRWKLKPPVAHLGPQIRDEMTDEELCLVVESLVTRAENCLSTLYLKNLGGFGGVMAALEQATRIDKKLLVHAMSLMSGAM</sequence>
<dbReference type="EMBL" id="SDIL01000014">
    <property type="protein sequence ID" value="RXK40814.1"/>
    <property type="molecule type" value="Genomic_DNA"/>
</dbReference>
<keyword evidence="1" id="KW-0433">Leucine-rich repeat</keyword>
<keyword evidence="2" id="KW-0479">Metal-binding</keyword>
<dbReference type="InterPro" id="IPR032675">
    <property type="entry name" value="LRR_dom_sf"/>
</dbReference>
<dbReference type="InterPro" id="IPR001054">
    <property type="entry name" value="A/G_cyclase"/>
</dbReference>
<feature type="region of interest" description="Disordered" evidence="4">
    <location>
        <begin position="1"/>
        <end position="203"/>
    </location>
</feature>
<dbReference type="Pfam" id="PF23010">
    <property type="entry name" value="RA_3"/>
    <property type="match status" value="1"/>
</dbReference>
<dbReference type="FunFam" id="3.80.10.10:FF:000305">
    <property type="entry name" value="Adenylate cyclase AcyA"/>
    <property type="match status" value="1"/>
</dbReference>
<dbReference type="SMART" id="SM00044">
    <property type="entry name" value="CYCc"/>
    <property type="match status" value="1"/>
</dbReference>
<dbReference type="GO" id="GO:0046872">
    <property type="term" value="F:metal ion binding"/>
    <property type="evidence" value="ECO:0007669"/>
    <property type="project" value="UniProtKB-KW"/>
</dbReference>
<feature type="region of interest" description="Disordered" evidence="4">
    <location>
        <begin position="262"/>
        <end position="322"/>
    </location>
</feature>
<dbReference type="GO" id="GO:0035556">
    <property type="term" value="P:intracellular signal transduction"/>
    <property type="evidence" value="ECO:0007669"/>
    <property type="project" value="InterPro"/>
</dbReference>
<feature type="compositionally biased region" description="Basic and acidic residues" evidence="4">
    <location>
        <begin position="72"/>
        <end position="86"/>
    </location>
</feature>
<feature type="region of interest" description="Disordered" evidence="4">
    <location>
        <begin position="820"/>
        <end position="866"/>
    </location>
</feature>
<comment type="caution">
    <text evidence="7">The sequence shown here is derived from an EMBL/GenBank/DDBJ whole genome shotgun (WGS) entry which is preliminary data.</text>
</comment>
<dbReference type="STRING" id="5217.A0A4Q1BS45"/>
<feature type="compositionally biased region" description="Polar residues" evidence="4">
    <location>
        <begin position="820"/>
        <end position="840"/>
    </location>
</feature>
<feature type="compositionally biased region" description="Low complexity" evidence="4">
    <location>
        <begin position="12"/>
        <end position="25"/>
    </location>
</feature>
<dbReference type="Pfam" id="PF00211">
    <property type="entry name" value="Guanylate_cyc"/>
    <property type="match status" value="1"/>
</dbReference>
<feature type="compositionally biased region" description="Polar residues" evidence="4">
    <location>
        <begin position="388"/>
        <end position="398"/>
    </location>
</feature>
<feature type="domain" description="PPM-type phosphatase" evidence="6">
    <location>
        <begin position="1588"/>
        <end position="1881"/>
    </location>
</feature>
<dbReference type="SUPFAM" id="SSF55073">
    <property type="entry name" value="Nucleotide cyclase"/>
    <property type="match status" value="1"/>
</dbReference>
<evidence type="ECO:0000313" key="7">
    <source>
        <dbReference type="EMBL" id="RXK40814.1"/>
    </source>
</evidence>